<dbReference type="GeneID" id="7195306"/>
<dbReference type="Gene3D" id="3.30.10.10">
    <property type="entry name" value="Trypsin Inhibitor V, subunit A"/>
    <property type="match status" value="1"/>
</dbReference>
<dbReference type="InterPro" id="IPR036354">
    <property type="entry name" value="Prot_inh_pot1_sf"/>
</dbReference>
<keyword evidence="2" id="KW-0646">Protease inhibitor</keyword>
<dbReference type="Pfam" id="PF00280">
    <property type="entry name" value="potato_inhibit"/>
    <property type="match status" value="1"/>
</dbReference>
<protein>
    <submittedName>
        <fullName evidence="5">Proteinase inhibitor</fullName>
    </submittedName>
</protein>
<evidence type="ECO:0000256" key="2">
    <source>
        <dbReference type="ARBA" id="ARBA00022690"/>
    </source>
</evidence>
<dbReference type="GO" id="GO:0009611">
    <property type="term" value="P:response to wounding"/>
    <property type="evidence" value="ECO:0007669"/>
    <property type="project" value="InterPro"/>
</dbReference>
<dbReference type="PRINTS" id="PR00292">
    <property type="entry name" value="POTATOINHBTR"/>
</dbReference>
<evidence type="ECO:0000256" key="1">
    <source>
        <dbReference type="ARBA" id="ARBA00008210"/>
    </source>
</evidence>
<name>B7G9D0_PHATC</name>
<dbReference type="PANTHER" id="PTHR33091">
    <property type="entry name" value="PROTEIN, PUTATIVE, EXPRESSED-RELATED"/>
    <property type="match status" value="1"/>
</dbReference>
<dbReference type="Proteomes" id="UP000000759">
    <property type="component" value="Chromosome 20"/>
</dbReference>
<dbReference type="GO" id="GO:0004867">
    <property type="term" value="F:serine-type endopeptidase inhibitor activity"/>
    <property type="evidence" value="ECO:0007669"/>
    <property type="project" value="UniProtKB-KW"/>
</dbReference>
<evidence type="ECO:0000313" key="6">
    <source>
        <dbReference type="Proteomes" id="UP000000759"/>
    </source>
</evidence>
<evidence type="ECO:0000256" key="4">
    <source>
        <dbReference type="SAM" id="SignalP"/>
    </source>
</evidence>
<feature type="chain" id="PRO_5002853102" evidence="4">
    <location>
        <begin position="23"/>
        <end position="119"/>
    </location>
</feature>
<comment type="similarity">
    <text evidence="1">Belongs to the protease inhibitor I13 (potato type I serine protease inhibitor) family.</text>
</comment>
<dbReference type="PANTHER" id="PTHR33091:SF29">
    <property type="entry name" value="SUBTILISIN INHIBITOR 1"/>
    <property type="match status" value="1"/>
</dbReference>
<dbReference type="RefSeq" id="XP_002183753.1">
    <property type="nucleotide sequence ID" value="XM_002183717.1"/>
</dbReference>
<dbReference type="KEGG" id="pti:PHATRDRAFT_49059"/>
<evidence type="ECO:0000313" key="5">
    <source>
        <dbReference type="EMBL" id="EEC44935.1"/>
    </source>
</evidence>
<dbReference type="SUPFAM" id="SSF54654">
    <property type="entry name" value="CI-2 family of serine protease inhibitors"/>
    <property type="match status" value="1"/>
</dbReference>
<dbReference type="OrthoDB" id="10013825at2759"/>
<feature type="signal peptide" evidence="4">
    <location>
        <begin position="1"/>
        <end position="22"/>
    </location>
</feature>
<dbReference type="AlphaFoldDB" id="B7G9D0"/>
<keyword evidence="6" id="KW-1185">Reference proteome</keyword>
<proteinExistence type="inferred from homology"/>
<sequence length="119" mass="12986">MAASKMWIAVVVIVVGTILATAQVQNRGNKVSSKTNAAMVPMPKIGGGDEGQNKEGPWPQCVGWTGEKCKTWIESFAEDLRGNVYILPEDSMMTMDFRTDRVRILVDGNDLVSQTPSRG</sequence>
<dbReference type="InterPro" id="IPR000864">
    <property type="entry name" value="Prot_inh_pot1"/>
</dbReference>
<gene>
    <name evidence="5" type="ORF">PHATRDRAFT_49059</name>
</gene>
<organism evidence="5 6">
    <name type="scientific">Phaeodactylum tricornutum (strain CCAP 1055/1)</name>
    <dbReference type="NCBI Taxonomy" id="556484"/>
    <lineage>
        <taxon>Eukaryota</taxon>
        <taxon>Sar</taxon>
        <taxon>Stramenopiles</taxon>
        <taxon>Ochrophyta</taxon>
        <taxon>Bacillariophyta</taxon>
        <taxon>Bacillariophyceae</taxon>
        <taxon>Bacillariophycidae</taxon>
        <taxon>Naviculales</taxon>
        <taxon>Phaeodactylaceae</taxon>
        <taxon>Phaeodactylum</taxon>
    </lineage>
</organism>
<keyword evidence="3" id="KW-0722">Serine protease inhibitor</keyword>
<keyword evidence="4" id="KW-0732">Signal</keyword>
<reference evidence="6" key="2">
    <citation type="submission" date="2008-08" db="EMBL/GenBank/DDBJ databases">
        <authorList>
            <consortium name="Diatom Consortium"/>
            <person name="Grigoriev I."/>
            <person name="Grimwood J."/>
            <person name="Kuo A."/>
            <person name="Otillar R.P."/>
            <person name="Salamov A."/>
            <person name="Detter J.C."/>
            <person name="Lindquist E."/>
            <person name="Shapiro H."/>
            <person name="Lucas S."/>
            <person name="Glavina del Rio T."/>
            <person name="Pitluck S."/>
            <person name="Rokhsar D."/>
            <person name="Bowler C."/>
        </authorList>
    </citation>
    <scope>GENOME REANNOTATION</scope>
    <source>
        <strain evidence="6">CCAP 1055/1</strain>
    </source>
</reference>
<dbReference type="InParanoid" id="B7G9D0"/>
<accession>B7G9D0</accession>
<evidence type="ECO:0000256" key="3">
    <source>
        <dbReference type="ARBA" id="ARBA00022900"/>
    </source>
</evidence>
<reference evidence="5 6" key="1">
    <citation type="journal article" date="2008" name="Nature">
        <title>The Phaeodactylum genome reveals the evolutionary history of diatom genomes.</title>
        <authorList>
            <person name="Bowler C."/>
            <person name="Allen A.E."/>
            <person name="Badger J.H."/>
            <person name="Grimwood J."/>
            <person name="Jabbari K."/>
            <person name="Kuo A."/>
            <person name="Maheswari U."/>
            <person name="Martens C."/>
            <person name="Maumus F."/>
            <person name="Otillar R.P."/>
            <person name="Rayko E."/>
            <person name="Salamov A."/>
            <person name="Vandepoele K."/>
            <person name="Beszteri B."/>
            <person name="Gruber A."/>
            <person name="Heijde M."/>
            <person name="Katinka M."/>
            <person name="Mock T."/>
            <person name="Valentin K."/>
            <person name="Verret F."/>
            <person name="Berges J.A."/>
            <person name="Brownlee C."/>
            <person name="Cadoret J.P."/>
            <person name="Chiovitti A."/>
            <person name="Choi C.J."/>
            <person name="Coesel S."/>
            <person name="De Martino A."/>
            <person name="Detter J.C."/>
            <person name="Durkin C."/>
            <person name="Falciatore A."/>
            <person name="Fournet J."/>
            <person name="Haruta M."/>
            <person name="Huysman M.J."/>
            <person name="Jenkins B.D."/>
            <person name="Jiroutova K."/>
            <person name="Jorgensen R.E."/>
            <person name="Joubert Y."/>
            <person name="Kaplan A."/>
            <person name="Kroger N."/>
            <person name="Kroth P.G."/>
            <person name="La Roche J."/>
            <person name="Lindquist E."/>
            <person name="Lommer M."/>
            <person name="Martin-Jezequel V."/>
            <person name="Lopez P.J."/>
            <person name="Lucas S."/>
            <person name="Mangogna M."/>
            <person name="McGinnis K."/>
            <person name="Medlin L.K."/>
            <person name="Montsant A."/>
            <person name="Oudot-Le Secq M.P."/>
            <person name="Napoli C."/>
            <person name="Obornik M."/>
            <person name="Parker M.S."/>
            <person name="Petit J.L."/>
            <person name="Porcel B.M."/>
            <person name="Poulsen N."/>
            <person name="Robison M."/>
            <person name="Rychlewski L."/>
            <person name="Rynearson T.A."/>
            <person name="Schmutz J."/>
            <person name="Shapiro H."/>
            <person name="Siaut M."/>
            <person name="Stanley M."/>
            <person name="Sussman M.R."/>
            <person name="Taylor A.R."/>
            <person name="Vardi A."/>
            <person name="von Dassow P."/>
            <person name="Vyverman W."/>
            <person name="Willis A."/>
            <person name="Wyrwicz L.S."/>
            <person name="Rokhsar D.S."/>
            <person name="Weissenbach J."/>
            <person name="Armbrust E.V."/>
            <person name="Green B.R."/>
            <person name="Van de Peer Y."/>
            <person name="Grigoriev I.V."/>
        </authorList>
    </citation>
    <scope>NUCLEOTIDE SEQUENCE [LARGE SCALE GENOMIC DNA]</scope>
    <source>
        <strain evidence="5 6">CCAP 1055/1</strain>
    </source>
</reference>
<dbReference type="HOGENOM" id="CLU_2066030_0_0_1"/>
<dbReference type="PaxDb" id="2850-Phatr49059"/>
<dbReference type="EMBL" id="CM000622">
    <property type="protein sequence ID" value="EEC44935.1"/>
    <property type="molecule type" value="Genomic_DNA"/>
</dbReference>